<reference evidence="4" key="2">
    <citation type="submission" date="2019-09" db="UniProtKB">
        <authorList>
            <consortium name="WormBaseParasite"/>
        </authorList>
    </citation>
    <scope>IDENTIFICATION</scope>
</reference>
<keyword evidence="3" id="KW-1185">Reference proteome</keyword>
<sequence length="132" mass="13882">MDLRELLVCLVVLCSSLAEAIRCKCTKESETVTCVDGVCEMEPGCEFASIFCSLHFLPSSTYITAGVTACIYAFVSETAAVSDGDLSLVAAVLSERLFADGSISCIGTLRNTVGRGALAEGDSITLRWPLSG</sequence>
<dbReference type="OrthoDB" id="5875182at2759"/>
<dbReference type="Proteomes" id="UP000050761">
    <property type="component" value="Unassembled WGS sequence"/>
</dbReference>
<gene>
    <name evidence="2" type="ORF">HPBE_LOCUS18725</name>
</gene>
<dbReference type="WBParaSite" id="HPBE_0001872601-mRNA-1">
    <property type="protein sequence ID" value="HPBE_0001872601-mRNA-1"/>
    <property type="gene ID" value="HPBE_0001872601"/>
</dbReference>
<dbReference type="EMBL" id="UZAH01030879">
    <property type="protein sequence ID" value="VDP12668.1"/>
    <property type="molecule type" value="Genomic_DNA"/>
</dbReference>
<keyword evidence="1" id="KW-0732">Signal</keyword>
<organism evidence="3 4">
    <name type="scientific">Heligmosomoides polygyrus</name>
    <name type="common">Parasitic roundworm</name>
    <dbReference type="NCBI Taxonomy" id="6339"/>
    <lineage>
        <taxon>Eukaryota</taxon>
        <taxon>Metazoa</taxon>
        <taxon>Ecdysozoa</taxon>
        <taxon>Nematoda</taxon>
        <taxon>Chromadorea</taxon>
        <taxon>Rhabditida</taxon>
        <taxon>Rhabditina</taxon>
        <taxon>Rhabditomorpha</taxon>
        <taxon>Strongyloidea</taxon>
        <taxon>Heligmosomidae</taxon>
        <taxon>Heligmosomoides</taxon>
    </lineage>
</organism>
<evidence type="ECO:0000313" key="3">
    <source>
        <dbReference type="Proteomes" id="UP000050761"/>
    </source>
</evidence>
<evidence type="ECO:0000313" key="2">
    <source>
        <dbReference type="EMBL" id="VDP12668.1"/>
    </source>
</evidence>
<accession>A0A183G9T8</accession>
<protein>
    <submittedName>
        <fullName evidence="4">Secreted protein</fullName>
    </submittedName>
</protein>
<evidence type="ECO:0000313" key="4">
    <source>
        <dbReference type="WBParaSite" id="HPBE_0001872601-mRNA-1"/>
    </source>
</evidence>
<name>A0A183G9T8_HELPZ</name>
<feature type="chain" id="PRO_5044551941" evidence="1">
    <location>
        <begin position="21"/>
        <end position="132"/>
    </location>
</feature>
<proteinExistence type="predicted"/>
<dbReference type="AlphaFoldDB" id="A0A183G9T8"/>
<accession>A0A3P8BTE1</accession>
<reference evidence="2 3" key="1">
    <citation type="submission" date="2018-11" db="EMBL/GenBank/DDBJ databases">
        <authorList>
            <consortium name="Pathogen Informatics"/>
        </authorList>
    </citation>
    <scope>NUCLEOTIDE SEQUENCE [LARGE SCALE GENOMIC DNA]</scope>
</reference>
<feature type="signal peptide" evidence="1">
    <location>
        <begin position="1"/>
        <end position="20"/>
    </location>
</feature>
<evidence type="ECO:0000256" key="1">
    <source>
        <dbReference type="SAM" id="SignalP"/>
    </source>
</evidence>